<accession>A0AAV3FH99</accession>
<dbReference type="RefSeq" id="WP_007058442.1">
    <property type="nucleotide sequence ID" value="NZ_AJTJ01000139.1"/>
</dbReference>
<dbReference type="SUPFAM" id="SSF48371">
    <property type="entry name" value="ARM repeat"/>
    <property type="match status" value="1"/>
</dbReference>
<proteinExistence type="predicted"/>
<dbReference type="InterPro" id="IPR011989">
    <property type="entry name" value="ARM-like"/>
</dbReference>
<comment type="caution">
    <text evidence="1">The sequence shown here is derived from an EMBL/GenBank/DDBJ whole genome shotgun (WGS) entry which is preliminary data.</text>
</comment>
<dbReference type="Proteomes" id="UP000005929">
    <property type="component" value="Unassembled WGS sequence"/>
</dbReference>
<protein>
    <submittedName>
        <fullName evidence="1">Uncharacterized protein</fullName>
    </submittedName>
</protein>
<name>A0AAV3FH99_BIFLL</name>
<dbReference type="InterPro" id="IPR016024">
    <property type="entry name" value="ARM-type_fold"/>
</dbReference>
<evidence type="ECO:0000313" key="2">
    <source>
        <dbReference type="Proteomes" id="UP000005929"/>
    </source>
</evidence>
<dbReference type="Gene3D" id="1.25.10.10">
    <property type="entry name" value="Leucine-rich Repeat Variant"/>
    <property type="match status" value="1"/>
</dbReference>
<gene>
    <name evidence="1" type="ORF">HMPREF1315_0228</name>
</gene>
<dbReference type="AlphaFoldDB" id="A0AAV3FH99"/>
<organism evidence="1 2">
    <name type="scientific">Bifidobacterium longum subsp. longum 2-2B</name>
    <dbReference type="NCBI Taxonomy" id="1161745"/>
    <lineage>
        <taxon>Bacteria</taxon>
        <taxon>Bacillati</taxon>
        <taxon>Actinomycetota</taxon>
        <taxon>Actinomycetes</taxon>
        <taxon>Bifidobacteriales</taxon>
        <taxon>Bifidobacteriaceae</taxon>
        <taxon>Bifidobacterium</taxon>
    </lineage>
</organism>
<sequence length="307" mass="35606">MNKLTKIQFTTFIDIISQDNYRASLYYDSTEQGIERKGLISLHKDRSVRLTKAGEQLANEINKRRETQDLAHMSIDERQLFLSNIAEQDLKDEAVIQLSKDRNAELRLRGVRLLIKRGLLDQKQATKFAHDKSSEIRALMVGKADLMEFIKDESYEVHDAIRKYISENNVNTKPFVDKIAHSPQIYQRLFAVDLVGEEYIPLLLNDYSTNVRCATIDRFADSLDSATIDQLIADSDPAVRGYVAQKVNNLTDAQIQRLLHDRVAGFWMQDRLDEYCKTYRRLFYLEKLFADVNGDMACSRREESLQR</sequence>
<evidence type="ECO:0000313" key="1">
    <source>
        <dbReference type="EMBL" id="EIJ21410.1"/>
    </source>
</evidence>
<dbReference type="EMBL" id="AJTJ01000139">
    <property type="protein sequence ID" value="EIJ21410.1"/>
    <property type="molecule type" value="Genomic_DNA"/>
</dbReference>
<reference evidence="1 2" key="1">
    <citation type="journal article" date="2013" name="Genome Announc.">
        <title>Draft Genome Sequences of Two Pairs of Human Intestinal Bifidobacterium longum subsp. longum Strains, 44B and 1-6B and 35B and 2-2B, Consecutively Isolated from Two Children after a 5-Year Time Period.</title>
        <authorList>
            <person name="Shkoporov A.N."/>
            <person name="Efimov B.A."/>
            <person name="Khokhlova E.V."/>
            <person name="Chaplin A.V."/>
            <person name="Kafarskaya L.I."/>
            <person name="Durkin A.S."/>
            <person name="McCorrison J."/>
            <person name="Torralba M."/>
            <person name="Gillis M."/>
            <person name="Sutton G."/>
            <person name="Weibel D.B."/>
            <person name="Nelson K.E."/>
            <person name="Smeianov V.V."/>
        </authorList>
    </citation>
    <scope>NUCLEOTIDE SEQUENCE [LARGE SCALE GENOMIC DNA]</scope>
    <source>
        <strain evidence="1 2">2-2B</strain>
    </source>
</reference>